<dbReference type="HAMAP" id="MF_01114">
    <property type="entry name" value="RecX"/>
    <property type="match status" value="1"/>
</dbReference>
<comment type="caution">
    <text evidence="8">The sequence shown here is derived from an EMBL/GenBank/DDBJ whole genome shotgun (WGS) entry which is preliminary data.</text>
</comment>
<feature type="domain" description="RecX third three-helical" evidence="7">
    <location>
        <begin position="302"/>
        <end position="345"/>
    </location>
</feature>
<comment type="function">
    <text evidence="5">Modulates RecA activity.</text>
</comment>
<dbReference type="InterPro" id="IPR036388">
    <property type="entry name" value="WH-like_DNA-bd_sf"/>
</dbReference>
<dbReference type="GO" id="GO:0005737">
    <property type="term" value="C:cytoplasm"/>
    <property type="evidence" value="ECO:0007669"/>
    <property type="project" value="UniProtKB-SubCell"/>
</dbReference>
<dbReference type="AlphaFoldDB" id="A0A7Z7I8N0"/>
<comment type="subcellular location">
    <subcellularLocation>
        <location evidence="1 5">Cytoplasm</location>
    </subcellularLocation>
</comment>
<evidence type="ECO:0000256" key="5">
    <source>
        <dbReference type="HAMAP-Rule" id="MF_01114"/>
    </source>
</evidence>
<feature type="compositionally biased region" description="Basic and acidic residues" evidence="6">
    <location>
        <begin position="42"/>
        <end position="53"/>
    </location>
</feature>
<dbReference type="Gene3D" id="1.10.10.10">
    <property type="entry name" value="Winged helix-like DNA-binding domain superfamily/Winged helix DNA-binding domain"/>
    <property type="match status" value="2"/>
</dbReference>
<evidence type="ECO:0000256" key="4">
    <source>
        <dbReference type="ARBA" id="ARBA00022490"/>
    </source>
</evidence>
<proteinExistence type="inferred from homology"/>
<accession>A0A7Z7I8N0</accession>
<dbReference type="InterPro" id="IPR053925">
    <property type="entry name" value="RecX_HTH_3rd"/>
</dbReference>
<dbReference type="Pfam" id="PF21981">
    <property type="entry name" value="RecX_HTH3"/>
    <property type="match status" value="1"/>
</dbReference>
<organism evidence="8 9">
    <name type="scientific">Caballeronia arationis</name>
    <dbReference type="NCBI Taxonomy" id="1777142"/>
    <lineage>
        <taxon>Bacteria</taxon>
        <taxon>Pseudomonadati</taxon>
        <taxon>Pseudomonadota</taxon>
        <taxon>Betaproteobacteria</taxon>
        <taxon>Burkholderiales</taxon>
        <taxon>Burkholderiaceae</taxon>
        <taxon>Caballeronia</taxon>
    </lineage>
</organism>
<feature type="region of interest" description="Disordered" evidence="6">
    <location>
        <begin position="1"/>
        <end position="226"/>
    </location>
</feature>
<gene>
    <name evidence="5" type="primary">recX</name>
    <name evidence="8" type="ORF">SAMN05446927_3933</name>
</gene>
<feature type="compositionally biased region" description="Basic residues" evidence="6">
    <location>
        <begin position="202"/>
        <end position="211"/>
    </location>
</feature>
<evidence type="ECO:0000256" key="1">
    <source>
        <dbReference type="ARBA" id="ARBA00004496"/>
    </source>
</evidence>
<dbReference type="PANTHER" id="PTHR33602:SF1">
    <property type="entry name" value="REGULATORY PROTEIN RECX FAMILY PROTEIN"/>
    <property type="match status" value="1"/>
</dbReference>
<evidence type="ECO:0000313" key="8">
    <source>
        <dbReference type="EMBL" id="SOE80690.1"/>
    </source>
</evidence>
<dbReference type="PANTHER" id="PTHR33602">
    <property type="entry name" value="REGULATORY PROTEIN RECX FAMILY PROTEIN"/>
    <property type="match status" value="1"/>
</dbReference>
<dbReference type="Proteomes" id="UP000219522">
    <property type="component" value="Unassembled WGS sequence"/>
</dbReference>
<dbReference type="GO" id="GO:0006282">
    <property type="term" value="P:regulation of DNA repair"/>
    <property type="evidence" value="ECO:0007669"/>
    <property type="project" value="UniProtKB-UniRule"/>
</dbReference>
<keyword evidence="9" id="KW-1185">Reference proteome</keyword>
<protein>
    <recommendedName>
        <fullName evidence="3 5">Regulatory protein RecX</fullName>
    </recommendedName>
</protein>
<evidence type="ECO:0000313" key="9">
    <source>
        <dbReference type="Proteomes" id="UP000219522"/>
    </source>
</evidence>
<evidence type="ECO:0000256" key="3">
    <source>
        <dbReference type="ARBA" id="ARBA00018111"/>
    </source>
</evidence>
<dbReference type="NCBIfam" id="NF001055">
    <property type="entry name" value="PRK00117.2-5"/>
    <property type="match status" value="1"/>
</dbReference>
<name>A0A7Z7I8N0_9BURK</name>
<reference evidence="8 9" key="1">
    <citation type="submission" date="2017-09" db="EMBL/GenBank/DDBJ databases">
        <authorList>
            <person name="Varghese N."/>
            <person name="Submissions S."/>
        </authorList>
    </citation>
    <scope>NUCLEOTIDE SEQUENCE [LARGE SCALE GENOMIC DNA]</scope>
    <source>
        <strain evidence="8 9">OK806</strain>
    </source>
</reference>
<dbReference type="RefSeq" id="WP_235026023.1">
    <property type="nucleotide sequence ID" value="NZ_FCOG02000106.1"/>
</dbReference>
<sequence length="359" mass="39199">MMRKSRFGSKVGGGEGRADGRVSGGSDDDTGASRIVAEGGDYYERSSERRGDRAGASMGKRGWGRKPERAGVEKSAPARRVSGAGFSGDEAAEAAKSAEIKDTVPPTERIKRARVLLAQTLEKPKSMQQPTADAPPNRAKNRAHANTPAFPDPFEDADPFEPFEQCVPDSASSAQRDEGESGETVYSRSSQTRRKQSDEKKAGKRPQRSLKGRALAYLSRREHSRAELSRKLVPFVQEADSLEGVLDALEREGWLSNARFVESVVHRRAGSFGSGRIVNELKRHNVGEELLSQTGDELSRTELARARAVWARKYGTPPQTQAERAKQSRFLAARGFSGSTISKVIKGGDEDLPFDPIED</sequence>
<dbReference type="InterPro" id="IPR003783">
    <property type="entry name" value="Regulatory_RecX"/>
</dbReference>
<evidence type="ECO:0000256" key="6">
    <source>
        <dbReference type="SAM" id="MobiDB-lite"/>
    </source>
</evidence>
<evidence type="ECO:0000256" key="2">
    <source>
        <dbReference type="ARBA" id="ARBA00009695"/>
    </source>
</evidence>
<dbReference type="EMBL" id="OCSU01000002">
    <property type="protein sequence ID" value="SOE80690.1"/>
    <property type="molecule type" value="Genomic_DNA"/>
</dbReference>
<comment type="similarity">
    <text evidence="2 5">Belongs to the RecX family.</text>
</comment>
<evidence type="ECO:0000259" key="7">
    <source>
        <dbReference type="Pfam" id="PF21981"/>
    </source>
</evidence>
<keyword evidence="4 5" id="KW-0963">Cytoplasm</keyword>